<dbReference type="InterPro" id="IPR001279">
    <property type="entry name" value="Metallo-B-lactamas"/>
</dbReference>
<dbReference type="PANTHER" id="PTHR23131:SF4">
    <property type="entry name" value="METALLO-BETA-LACTAMASE SUPERFAMILY POTEIN"/>
    <property type="match status" value="1"/>
</dbReference>
<gene>
    <name evidence="2" type="ORF">MNBD_CHLOROFLEXI01-2136</name>
</gene>
<dbReference type="SMART" id="SM00849">
    <property type="entry name" value="Lactamase_B"/>
    <property type="match status" value="1"/>
</dbReference>
<feature type="domain" description="Metallo-beta-lactamase" evidence="1">
    <location>
        <begin position="16"/>
        <end position="234"/>
    </location>
</feature>
<name>A0A3B0VXB4_9ZZZZ</name>
<dbReference type="SUPFAM" id="SSF56281">
    <property type="entry name" value="Metallo-hydrolase/oxidoreductase"/>
    <property type="match status" value="1"/>
</dbReference>
<accession>A0A3B0VXB4</accession>
<evidence type="ECO:0000313" key="2">
    <source>
        <dbReference type="EMBL" id="VAW41559.1"/>
    </source>
</evidence>
<dbReference type="Gene3D" id="3.60.15.10">
    <property type="entry name" value="Ribonuclease Z/Hydroxyacylglutathione hydrolase-like"/>
    <property type="match status" value="1"/>
</dbReference>
<evidence type="ECO:0000259" key="1">
    <source>
        <dbReference type="SMART" id="SM00849"/>
    </source>
</evidence>
<protein>
    <recommendedName>
        <fullName evidence="1">Metallo-beta-lactamase domain-containing protein</fullName>
    </recommendedName>
</protein>
<dbReference type="AlphaFoldDB" id="A0A3B0VXB4"/>
<sequence>MKPIRIELPTEFHVGSVNSYLFTDPEPILVDCGVDTAASWDALLSGLAQYDLTPADIRHIVITHPHVDHFGQAAKIAVLSGGTVWVADLGERWLVDPQKLFGLRADYYRDCFLQQAGIPSEIGQFILTYFADVANSITPVSANSIQTFQVGDWLELGGMKWQVLHMPGHASHQTCFYQPESRQFLSADMLLPITPTPIVERPFANQPRQPALPLFIESLVRCEQLDIDIVYPGHGEPFQNHRQLIQRQRSRILQRKEDALALIQQGYQTAYALMNEMYAHYPPTFRFAGLWMLIGYLDLLLAEQAIVVEMVDGVWHYYVNK</sequence>
<reference evidence="2" key="1">
    <citation type="submission" date="2018-06" db="EMBL/GenBank/DDBJ databases">
        <authorList>
            <person name="Zhirakovskaya E."/>
        </authorList>
    </citation>
    <scope>NUCLEOTIDE SEQUENCE</scope>
</reference>
<proteinExistence type="predicted"/>
<dbReference type="InterPro" id="IPR050662">
    <property type="entry name" value="Sec-metab_biosynth-thioest"/>
</dbReference>
<organism evidence="2">
    <name type="scientific">hydrothermal vent metagenome</name>
    <dbReference type="NCBI Taxonomy" id="652676"/>
    <lineage>
        <taxon>unclassified sequences</taxon>
        <taxon>metagenomes</taxon>
        <taxon>ecological metagenomes</taxon>
    </lineage>
</organism>
<dbReference type="PANTHER" id="PTHR23131">
    <property type="entry name" value="ENDORIBONUCLEASE LACTB2"/>
    <property type="match status" value="1"/>
</dbReference>
<dbReference type="InterPro" id="IPR036866">
    <property type="entry name" value="RibonucZ/Hydroxyglut_hydro"/>
</dbReference>
<dbReference type="Pfam" id="PF00753">
    <property type="entry name" value="Lactamase_B"/>
    <property type="match status" value="1"/>
</dbReference>
<dbReference type="EMBL" id="UOEU01000848">
    <property type="protein sequence ID" value="VAW41559.1"/>
    <property type="molecule type" value="Genomic_DNA"/>
</dbReference>